<proteinExistence type="predicted"/>
<dbReference type="SUPFAM" id="SSF56112">
    <property type="entry name" value="Protein kinase-like (PK-like)"/>
    <property type="match status" value="1"/>
</dbReference>
<dbReference type="PhylomeDB" id="B3SAE7"/>
<organism evidence="1 2">
    <name type="scientific">Trichoplax adhaerens</name>
    <name type="common">Trichoplax reptans</name>
    <dbReference type="NCBI Taxonomy" id="10228"/>
    <lineage>
        <taxon>Eukaryota</taxon>
        <taxon>Metazoa</taxon>
        <taxon>Placozoa</taxon>
        <taxon>Uniplacotomia</taxon>
        <taxon>Trichoplacea</taxon>
        <taxon>Trichoplacidae</taxon>
        <taxon>Trichoplax</taxon>
    </lineage>
</organism>
<evidence type="ECO:0008006" key="3">
    <source>
        <dbReference type="Google" id="ProtNLM"/>
    </source>
</evidence>
<protein>
    <recommendedName>
        <fullName evidence="3">Protein kinase domain-containing protein</fullName>
    </recommendedName>
</protein>
<dbReference type="FunFam" id="1.10.510.10:FF:001941">
    <property type="match status" value="1"/>
</dbReference>
<dbReference type="eggNOG" id="KOG0661">
    <property type="taxonomic scope" value="Eukaryota"/>
</dbReference>
<dbReference type="Proteomes" id="UP000009022">
    <property type="component" value="Unassembled WGS sequence"/>
</dbReference>
<dbReference type="HOGENOM" id="CLU_3038477_0_0_1"/>
<dbReference type="AlphaFoldDB" id="B3SAE7"/>
<sequence>INFNFPHKVGKGIERYLPHASPECISLIKKLCCYDPDERIAGRQALKHPYFKEIR</sequence>
<dbReference type="KEGG" id="tad:TRIADDRAFT_32294"/>
<accession>B3SAE7</accession>
<dbReference type="InParanoid" id="B3SAE7"/>
<keyword evidence="2" id="KW-1185">Reference proteome</keyword>
<evidence type="ECO:0000313" key="1">
    <source>
        <dbReference type="EMBL" id="EDV20300.1"/>
    </source>
</evidence>
<dbReference type="EMBL" id="DS985261">
    <property type="protein sequence ID" value="EDV20300.1"/>
    <property type="molecule type" value="Genomic_DNA"/>
</dbReference>
<dbReference type="OMA" id="KKLCCYD"/>
<gene>
    <name evidence="1" type="ORF">TRIADDRAFT_32294</name>
</gene>
<reference evidence="1 2" key="1">
    <citation type="journal article" date="2008" name="Nature">
        <title>The Trichoplax genome and the nature of placozoans.</title>
        <authorList>
            <person name="Srivastava M."/>
            <person name="Begovic E."/>
            <person name="Chapman J."/>
            <person name="Putnam N.H."/>
            <person name="Hellsten U."/>
            <person name="Kawashima T."/>
            <person name="Kuo A."/>
            <person name="Mitros T."/>
            <person name="Salamov A."/>
            <person name="Carpenter M.L."/>
            <person name="Signorovitch A.Y."/>
            <person name="Moreno M.A."/>
            <person name="Kamm K."/>
            <person name="Grimwood J."/>
            <person name="Schmutz J."/>
            <person name="Shapiro H."/>
            <person name="Grigoriev I.V."/>
            <person name="Buss L.W."/>
            <person name="Schierwater B."/>
            <person name="Dellaporta S.L."/>
            <person name="Rokhsar D.S."/>
        </authorList>
    </citation>
    <scope>NUCLEOTIDE SEQUENCE [LARGE SCALE GENOMIC DNA]</scope>
    <source>
        <strain evidence="1 2">Grell-BS-1999</strain>
    </source>
</reference>
<dbReference type="CTD" id="6758463"/>
<dbReference type="OrthoDB" id="2158884at2759"/>
<evidence type="ECO:0000313" key="2">
    <source>
        <dbReference type="Proteomes" id="UP000009022"/>
    </source>
</evidence>
<dbReference type="STRING" id="10228.B3SAE7"/>
<dbReference type="GeneID" id="6758463"/>
<feature type="non-terminal residue" evidence="1">
    <location>
        <position position="1"/>
    </location>
</feature>
<dbReference type="RefSeq" id="XP_002117250.1">
    <property type="nucleotide sequence ID" value="XM_002117214.1"/>
</dbReference>
<dbReference type="InterPro" id="IPR011009">
    <property type="entry name" value="Kinase-like_dom_sf"/>
</dbReference>
<name>B3SAE7_TRIAD</name>
<dbReference type="Gene3D" id="1.10.510.10">
    <property type="entry name" value="Transferase(Phosphotransferase) domain 1"/>
    <property type="match status" value="1"/>
</dbReference>